<dbReference type="InterPro" id="IPR050898">
    <property type="entry name" value="Plant_acyltransferase"/>
</dbReference>
<proteinExistence type="inferred from homology"/>
<evidence type="ECO:0000256" key="1">
    <source>
        <dbReference type="ARBA" id="ARBA00009861"/>
    </source>
</evidence>
<name>A0AAN7JUU5_9MYRT</name>
<dbReference type="InterPro" id="IPR023213">
    <property type="entry name" value="CAT-like_dom_sf"/>
</dbReference>
<dbReference type="PANTHER" id="PTHR31147">
    <property type="entry name" value="ACYL TRANSFERASE 4"/>
    <property type="match status" value="1"/>
</dbReference>
<evidence type="ECO:0000313" key="3">
    <source>
        <dbReference type="Proteomes" id="UP001345219"/>
    </source>
</evidence>
<reference evidence="2 3" key="1">
    <citation type="journal article" date="2023" name="Hortic Res">
        <title>Pangenome of water caltrop reveals structural variations and asymmetric subgenome divergence after allopolyploidization.</title>
        <authorList>
            <person name="Zhang X."/>
            <person name="Chen Y."/>
            <person name="Wang L."/>
            <person name="Yuan Y."/>
            <person name="Fang M."/>
            <person name="Shi L."/>
            <person name="Lu R."/>
            <person name="Comes H.P."/>
            <person name="Ma Y."/>
            <person name="Chen Y."/>
            <person name="Huang G."/>
            <person name="Zhou Y."/>
            <person name="Zheng Z."/>
            <person name="Qiu Y."/>
        </authorList>
    </citation>
    <scope>NUCLEOTIDE SEQUENCE [LARGE SCALE GENOMIC DNA]</scope>
    <source>
        <tissue evidence="2">Roots</tissue>
    </source>
</reference>
<sequence>MRVEIRGTSIVLPPTPPFNEPHALPLSHLDSHPNLRVPFRYVRAFSSRREHILPPESGHIDPLVAISNGLSAALIHYYPFAATLRPCPNDPRRLELFSSPSGQGVPLIHAAANCTLESVEYLDGLEESTGFVEQLAADPTLDQMMINPCILQVTIFKCGGFTLGATINHAMCDGAGATQFFWAISELSRGAGKVSVEPIWDRAALLGPRDPPRVVAPIEEEVRGQAMVTGEGGAAKVVVREWVHVGDDLVEMLKAGLVEKCGVRFTTFEALGAFIWRAKVRASGIPVDDRVTFSYSINITKIVKPPLPVGYWGNCCVPVYVDLIASELVNGPIWQTANRIRDSKTRVTDEYVRSYIDLHELTSLKDGGAAGATKGRSGHVSGFTDWRHLGHSKLDFGWGGPVSVVPLTRNILGSEEPCFFLPYSAPSGGKGRRGGFKVLVNLPEGSVTRFREEMEKLFKRGCGL</sequence>
<dbReference type="Proteomes" id="UP001345219">
    <property type="component" value="Chromosome 8"/>
</dbReference>
<dbReference type="Pfam" id="PF02458">
    <property type="entry name" value="Transferase"/>
    <property type="match status" value="1"/>
</dbReference>
<comment type="similarity">
    <text evidence="1">Belongs to the plant acyltransferase family.</text>
</comment>
<keyword evidence="3" id="KW-1185">Reference proteome</keyword>
<dbReference type="AlphaFoldDB" id="A0AAN7JUU5"/>
<protein>
    <submittedName>
        <fullName evidence="2">Uncharacterized protein</fullName>
    </submittedName>
</protein>
<organism evidence="2 3">
    <name type="scientific">Trapa incisa</name>
    <dbReference type="NCBI Taxonomy" id="236973"/>
    <lineage>
        <taxon>Eukaryota</taxon>
        <taxon>Viridiplantae</taxon>
        <taxon>Streptophyta</taxon>
        <taxon>Embryophyta</taxon>
        <taxon>Tracheophyta</taxon>
        <taxon>Spermatophyta</taxon>
        <taxon>Magnoliopsida</taxon>
        <taxon>eudicotyledons</taxon>
        <taxon>Gunneridae</taxon>
        <taxon>Pentapetalae</taxon>
        <taxon>rosids</taxon>
        <taxon>malvids</taxon>
        <taxon>Myrtales</taxon>
        <taxon>Lythraceae</taxon>
        <taxon>Trapa</taxon>
    </lineage>
</organism>
<gene>
    <name evidence="2" type="ORF">SAY87_009352</name>
</gene>
<dbReference type="Gene3D" id="3.30.559.10">
    <property type="entry name" value="Chloramphenicol acetyltransferase-like domain"/>
    <property type="match status" value="2"/>
</dbReference>
<dbReference type="PANTHER" id="PTHR31147:SF33">
    <property type="entry name" value="N-HYDROXYCINNAMOYL_BENZOYLTRANSFERASE, PUTATIVE-RELATED"/>
    <property type="match status" value="1"/>
</dbReference>
<evidence type="ECO:0000313" key="2">
    <source>
        <dbReference type="EMBL" id="KAK4755595.1"/>
    </source>
</evidence>
<dbReference type="EMBL" id="JAXIOK010000014">
    <property type="protein sequence ID" value="KAK4755595.1"/>
    <property type="molecule type" value="Genomic_DNA"/>
</dbReference>
<comment type="caution">
    <text evidence="2">The sequence shown here is derived from an EMBL/GenBank/DDBJ whole genome shotgun (WGS) entry which is preliminary data.</text>
</comment>
<accession>A0AAN7JUU5</accession>